<keyword evidence="1" id="KW-1133">Transmembrane helix</keyword>
<keyword evidence="1" id="KW-0812">Transmembrane</keyword>
<organism evidence="2 3">
    <name type="scientific">Methanohalophilus mahii (strain ATCC 35705 / DSM 5219 / SLP)</name>
    <dbReference type="NCBI Taxonomy" id="547558"/>
    <lineage>
        <taxon>Archaea</taxon>
        <taxon>Methanobacteriati</taxon>
        <taxon>Methanobacteriota</taxon>
        <taxon>Stenosarchaea group</taxon>
        <taxon>Methanomicrobia</taxon>
        <taxon>Methanosarcinales</taxon>
        <taxon>Methanosarcinaceae</taxon>
        <taxon>Methanohalophilus</taxon>
    </lineage>
</organism>
<protein>
    <submittedName>
        <fullName evidence="2">Uncharacterized protein</fullName>
    </submittedName>
</protein>
<evidence type="ECO:0000313" key="3">
    <source>
        <dbReference type="Proteomes" id="UP000001059"/>
    </source>
</evidence>
<evidence type="ECO:0000313" key="2">
    <source>
        <dbReference type="EMBL" id="ADE35601.1"/>
    </source>
</evidence>
<evidence type="ECO:0000256" key="1">
    <source>
        <dbReference type="SAM" id="Phobius"/>
    </source>
</evidence>
<dbReference type="STRING" id="547558.Mmah_0064"/>
<name>D5E8U2_METMS</name>
<dbReference type="Proteomes" id="UP000001059">
    <property type="component" value="Chromosome"/>
</dbReference>
<feature type="transmembrane region" description="Helical" evidence="1">
    <location>
        <begin position="6"/>
        <end position="25"/>
    </location>
</feature>
<dbReference type="HOGENOM" id="CLU_079544_0_0_2"/>
<dbReference type="EMBL" id="CP001994">
    <property type="protein sequence ID" value="ADE35601.1"/>
    <property type="molecule type" value="Genomic_DNA"/>
</dbReference>
<keyword evidence="1" id="KW-0472">Membrane</keyword>
<dbReference type="RefSeq" id="WP_013036544.1">
    <property type="nucleotide sequence ID" value="NC_014002.1"/>
</dbReference>
<feature type="transmembrane region" description="Helical" evidence="1">
    <location>
        <begin position="37"/>
        <end position="59"/>
    </location>
</feature>
<dbReference type="OrthoDB" id="132743at2157"/>
<gene>
    <name evidence="2" type="ordered locus">Mmah_0064</name>
</gene>
<sequence length="334" mass="38216">MLGIFELIAVALCIVFVLVLTVKVWKNRTYSGTKKIFLSLAVLLFMTVLVYGLFFFVLVDSDQASYYTTGGKNFENINDERILENAKEAGYQIQGPFFVNVRAQDSTGIYPDDLPELENHLGTEYILKFSTYYYNADTIMEIMFIDEDVTTITFFNYSRPDPYFSPFKVEHLPDDRWIIDRMVAVFGFDEQTARGHLQEMKAEIENENRPKMELSRSIAPSSLYADLQNMSTSSKFSLTYGEGNTALLFYEDERLAGKINCVVPNHRIVHVTDEATYTIKVDKLGGVDLHVELPVGERIPEETYTAGFKKMFKDIGLPEAAVDEYEFNYSSSVW</sequence>
<dbReference type="AlphaFoldDB" id="D5E8U2"/>
<proteinExistence type="predicted"/>
<dbReference type="KEGG" id="mmh:Mmah_0064"/>
<reference evidence="2 3" key="1">
    <citation type="submission" date="2010-03" db="EMBL/GenBank/DDBJ databases">
        <title>The complete genome of Methanohalophilus mahii DSM 5219.</title>
        <authorList>
            <consortium name="US DOE Joint Genome Institute (JGI-PGF)"/>
            <person name="Lucas S."/>
            <person name="Copeland A."/>
            <person name="Lapidus A."/>
            <person name="Glavina del Rio T."/>
            <person name="Dalin E."/>
            <person name="Tice H."/>
            <person name="Bruce D."/>
            <person name="Goodwin L."/>
            <person name="Pitluck S."/>
            <person name="Kyrpides N."/>
            <person name="Mavromatis K."/>
            <person name="Ivanova N."/>
            <person name="Lykidis A."/>
            <person name="Saunders E."/>
            <person name="Brettin T."/>
            <person name="Detter J.C."/>
            <person name="Han C."/>
            <person name="Land M."/>
            <person name="Hauser L."/>
            <person name="Markowitz V."/>
            <person name="Cheng J.-F."/>
            <person name="Hugenholtz P."/>
            <person name="Woyke T."/>
            <person name="Wu D."/>
            <person name="Spring S."/>
            <person name="Schneider S."/>
            <person name="Schroeder M."/>
            <person name="Klenk H.-P."/>
            <person name="Eisen J.A."/>
        </authorList>
    </citation>
    <scope>NUCLEOTIDE SEQUENCE [LARGE SCALE GENOMIC DNA]</scope>
    <source>
        <strain evidence="3">ATCC 35705 / DSM 5219 / SLP</strain>
    </source>
</reference>
<accession>D5E8U2</accession>
<dbReference type="GeneID" id="8982195"/>
<keyword evidence="3" id="KW-1185">Reference proteome</keyword>